<evidence type="ECO:0000256" key="2">
    <source>
        <dbReference type="ARBA" id="ARBA00023043"/>
    </source>
</evidence>
<feature type="repeat" description="ANK" evidence="3">
    <location>
        <begin position="115"/>
        <end position="147"/>
    </location>
</feature>
<gene>
    <name evidence="5" type="ORF">D1632_12495</name>
</gene>
<evidence type="ECO:0000256" key="1">
    <source>
        <dbReference type="ARBA" id="ARBA00022737"/>
    </source>
</evidence>
<dbReference type="InterPro" id="IPR051573">
    <property type="entry name" value="Ankyrin-SOCS_box_domain"/>
</dbReference>
<dbReference type="AlphaFoldDB" id="A0A3M7L8U1"/>
<dbReference type="Proteomes" id="UP000267524">
    <property type="component" value="Unassembled WGS sequence"/>
</dbReference>
<feature type="signal peptide" evidence="4">
    <location>
        <begin position="1"/>
        <end position="20"/>
    </location>
</feature>
<proteinExistence type="predicted"/>
<evidence type="ECO:0000256" key="3">
    <source>
        <dbReference type="PROSITE-ProRule" id="PRU00023"/>
    </source>
</evidence>
<dbReference type="GO" id="GO:0016567">
    <property type="term" value="P:protein ubiquitination"/>
    <property type="evidence" value="ECO:0007669"/>
    <property type="project" value="TreeGrafter"/>
</dbReference>
<comment type="caution">
    <text evidence="5">The sequence shown here is derived from an EMBL/GenBank/DDBJ whole genome shotgun (WGS) entry which is preliminary data.</text>
</comment>
<dbReference type="PANTHER" id="PTHR24136:SF15">
    <property type="entry name" value="ANK_REP_REGION DOMAIN-CONTAINING PROTEIN"/>
    <property type="match status" value="1"/>
</dbReference>
<accession>A0A3M7L8U1</accession>
<keyword evidence="2 3" id="KW-0040">ANK repeat</keyword>
<keyword evidence="4" id="KW-0732">Signal</keyword>
<name>A0A3M7L8U1_9FLAO</name>
<evidence type="ECO:0000256" key="4">
    <source>
        <dbReference type="SAM" id="SignalP"/>
    </source>
</evidence>
<feature type="chain" id="PRO_5018004944" evidence="4">
    <location>
        <begin position="21"/>
        <end position="328"/>
    </location>
</feature>
<dbReference type="GO" id="GO:0045732">
    <property type="term" value="P:positive regulation of protein catabolic process"/>
    <property type="evidence" value="ECO:0007669"/>
    <property type="project" value="TreeGrafter"/>
</dbReference>
<evidence type="ECO:0000313" key="6">
    <source>
        <dbReference type="Proteomes" id="UP000267524"/>
    </source>
</evidence>
<dbReference type="InterPro" id="IPR002110">
    <property type="entry name" value="Ankyrin_rpt"/>
</dbReference>
<sequence length="328" mass="37247">MKLYLIILLLILSCNSSCQKPNKNSLLEIKKTELTDNIPSEIDGLKYNKLGLAIKSDNLEEIKELLKKGSDIEIAAEDEYNEYSALYIAIINRNEKIVKFLIGNKANVNSVLNDEGYTLLIAAIKSNDINIVQELLNAGVKLNASTDIEGNKKFIPILESTISNQLDITKLLMENGADPFEKNFENISAFEYAKNNNKNLLTVFESKNKYAEIKGKYKSDCNSKVSFLILDNDNAYLDLITNDGYVRLVMTIINKEIYFNNLAGITRLNKTLDWNSISTKHSVMNIKQVSDHEIIINWIGFYNIENRKTEISENPFGNNNNTRVHKCE</sequence>
<keyword evidence="6" id="KW-1185">Reference proteome</keyword>
<dbReference type="PROSITE" id="PS50088">
    <property type="entry name" value="ANK_REPEAT"/>
    <property type="match status" value="2"/>
</dbReference>
<feature type="repeat" description="ANK" evidence="3">
    <location>
        <begin position="81"/>
        <end position="113"/>
    </location>
</feature>
<dbReference type="Pfam" id="PF12796">
    <property type="entry name" value="Ank_2"/>
    <property type="match status" value="1"/>
</dbReference>
<dbReference type="RefSeq" id="WP_122547587.1">
    <property type="nucleotide sequence ID" value="NZ_QWIV01000014.1"/>
</dbReference>
<dbReference type="InterPro" id="IPR036770">
    <property type="entry name" value="Ankyrin_rpt-contain_sf"/>
</dbReference>
<dbReference type="Gene3D" id="1.25.40.20">
    <property type="entry name" value="Ankyrin repeat-containing domain"/>
    <property type="match status" value="1"/>
</dbReference>
<dbReference type="SMART" id="SM00248">
    <property type="entry name" value="ANK"/>
    <property type="match status" value="4"/>
</dbReference>
<protein>
    <submittedName>
        <fullName evidence="5">Uncharacterized protein</fullName>
    </submittedName>
</protein>
<reference evidence="5 6" key="1">
    <citation type="submission" date="2018-08" db="EMBL/GenBank/DDBJ databases">
        <title>Chryseobacterium nematophagum: a novel matrix digesting pathogen of nematodes.</title>
        <authorList>
            <person name="Page A."/>
            <person name="Roberts M."/>
            <person name="Felix M.-A."/>
            <person name="Weir W."/>
        </authorList>
    </citation>
    <scope>NUCLEOTIDE SEQUENCE [LARGE SCALE GENOMIC DNA]</scope>
    <source>
        <strain evidence="5 6">JUb275</strain>
    </source>
</reference>
<dbReference type="PROSITE" id="PS50297">
    <property type="entry name" value="ANK_REP_REGION"/>
    <property type="match status" value="1"/>
</dbReference>
<organism evidence="5 6">
    <name type="scientific">Chryseobacterium nematophagum</name>
    <dbReference type="NCBI Taxonomy" id="2305228"/>
    <lineage>
        <taxon>Bacteria</taxon>
        <taxon>Pseudomonadati</taxon>
        <taxon>Bacteroidota</taxon>
        <taxon>Flavobacteriia</taxon>
        <taxon>Flavobacteriales</taxon>
        <taxon>Weeksellaceae</taxon>
        <taxon>Chryseobacterium group</taxon>
        <taxon>Chryseobacterium</taxon>
    </lineage>
</organism>
<evidence type="ECO:0000313" key="5">
    <source>
        <dbReference type="EMBL" id="RMZ58435.1"/>
    </source>
</evidence>
<dbReference type="EMBL" id="QWIV01000014">
    <property type="protein sequence ID" value="RMZ58435.1"/>
    <property type="molecule type" value="Genomic_DNA"/>
</dbReference>
<dbReference type="SUPFAM" id="SSF48403">
    <property type="entry name" value="Ankyrin repeat"/>
    <property type="match status" value="1"/>
</dbReference>
<keyword evidence="1" id="KW-0677">Repeat</keyword>
<dbReference type="PANTHER" id="PTHR24136">
    <property type="entry name" value="SOWAH (DROSOPHILA) HOMOLOG"/>
    <property type="match status" value="1"/>
</dbReference>